<evidence type="ECO:0000313" key="3">
    <source>
        <dbReference type="Proteomes" id="UP000295060"/>
    </source>
</evidence>
<gene>
    <name evidence="2" type="ORF">EV137_2282</name>
</gene>
<evidence type="ECO:0000256" key="1">
    <source>
        <dbReference type="SAM" id="MobiDB-lite"/>
    </source>
</evidence>
<comment type="caution">
    <text evidence="2">The sequence shown here is derived from an EMBL/GenBank/DDBJ whole genome shotgun (WGS) entry which is preliminary data.</text>
</comment>
<evidence type="ECO:0000313" key="2">
    <source>
        <dbReference type="EMBL" id="TDW94954.1"/>
    </source>
</evidence>
<dbReference type="EMBL" id="SODU01000001">
    <property type="protein sequence ID" value="TDW94954.1"/>
    <property type="molecule type" value="Genomic_DNA"/>
</dbReference>
<dbReference type="RefSeq" id="WP_166679829.1">
    <property type="nucleotide sequence ID" value="NZ_SODU01000001.1"/>
</dbReference>
<evidence type="ECO:0008006" key="4">
    <source>
        <dbReference type="Google" id="ProtNLM"/>
    </source>
</evidence>
<feature type="region of interest" description="Disordered" evidence="1">
    <location>
        <begin position="1"/>
        <end position="22"/>
    </location>
</feature>
<reference evidence="2 3" key="1">
    <citation type="submission" date="2019-03" db="EMBL/GenBank/DDBJ databases">
        <title>Genomic Encyclopedia of Type Strains, Phase III (KMG-III): the genomes of soil and plant-associated and newly described type strains.</title>
        <authorList>
            <person name="Whitman W."/>
        </authorList>
    </citation>
    <scope>NUCLEOTIDE SEQUENCE [LARGE SCALE GENOMIC DNA]</scope>
    <source>
        <strain evidence="2 3">VKMAc-2574</strain>
    </source>
</reference>
<keyword evidence="3" id="KW-1185">Reference proteome</keyword>
<proteinExistence type="predicted"/>
<protein>
    <recommendedName>
        <fullName evidence="4">FCD domain-containing protein</fullName>
    </recommendedName>
</protein>
<dbReference type="Proteomes" id="UP000295060">
    <property type="component" value="Unassembled WGS sequence"/>
</dbReference>
<name>A0ABY2FP80_9ACTN</name>
<accession>A0ABY2FP80</accession>
<organism evidence="2 3">
    <name type="scientific">Kribbella pratensis</name>
    <dbReference type="NCBI Taxonomy" id="2512112"/>
    <lineage>
        <taxon>Bacteria</taxon>
        <taxon>Bacillati</taxon>
        <taxon>Actinomycetota</taxon>
        <taxon>Actinomycetes</taxon>
        <taxon>Propionibacteriales</taxon>
        <taxon>Kribbellaceae</taxon>
        <taxon>Kribbella</taxon>
    </lineage>
</organism>
<sequence>MVGLPGLGKPPGSTDEDLNRTHNEHIALVDAIAAGDSAVTEPAARSLCGIRGART</sequence>